<comment type="caution">
    <text evidence="2">The sequence shown here is derived from an EMBL/GenBank/DDBJ whole genome shotgun (WGS) entry which is preliminary data.</text>
</comment>
<dbReference type="OrthoDB" id="9788263at2"/>
<feature type="domain" description="Metallo-beta-lactamase" evidence="1">
    <location>
        <begin position="44"/>
        <end position="220"/>
    </location>
</feature>
<name>A0A3M9XTZ4_9HYPH</name>
<dbReference type="Pfam" id="PF00753">
    <property type="entry name" value="Lactamase_B"/>
    <property type="match status" value="1"/>
</dbReference>
<protein>
    <submittedName>
        <fullName evidence="2">MBL fold metallo-hydrolase</fullName>
    </submittedName>
</protein>
<organism evidence="2 3">
    <name type="scientific">Methylocystis hirsuta</name>
    <dbReference type="NCBI Taxonomy" id="369798"/>
    <lineage>
        <taxon>Bacteria</taxon>
        <taxon>Pseudomonadati</taxon>
        <taxon>Pseudomonadota</taxon>
        <taxon>Alphaproteobacteria</taxon>
        <taxon>Hyphomicrobiales</taxon>
        <taxon>Methylocystaceae</taxon>
        <taxon>Methylocystis</taxon>
    </lineage>
</organism>
<dbReference type="Pfam" id="PF17778">
    <property type="entry name" value="WHD_BLACT"/>
    <property type="match status" value="1"/>
</dbReference>
<dbReference type="Gene3D" id="1.10.10.10">
    <property type="entry name" value="Winged helix-like DNA-binding domain superfamily/Winged helix DNA-binding domain"/>
    <property type="match status" value="1"/>
</dbReference>
<evidence type="ECO:0000259" key="1">
    <source>
        <dbReference type="SMART" id="SM00849"/>
    </source>
</evidence>
<dbReference type="EMBL" id="QWDD01000001">
    <property type="protein sequence ID" value="RNJ51757.1"/>
    <property type="molecule type" value="Genomic_DNA"/>
</dbReference>
<evidence type="ECO:0000313" key="3">
    <source>
        <dbReference type="Proteomes" id="UP000268623"/>
    </source>
</evidence>
<dbReference type="InterPro" id="IPR050662">
    <property type="entry name" value="Sec-metab_biosynth-thioest"/>
</dbReference>
<evidence type="ECO:0000313" key="2">
    <source>
        <dbReference type="EMBL" id="RNJ51757.1"/>
    </source>
</evidence>
<dbReference type="SUPFAM" id="SSF56281">
    <property type="entry name" value="Metallo-hydrolase/oxidoreductase"/>
    <property type="match status" value="1"/>
</dbReference>
<dbReference type="InterPro" id="IPR036388">
    <property type="entry name" value="WH-like_DNA-bd_sf"/>
</dbReference>
<reference evidence="2 3" key="1">
    <citation type="submission" date="2018-08" db="EMBL/GenBank/DDBJ databases">
        <title>Genome sequence of Methylocystis hirsuta CSC1, a methanotroph able to accumulate PHAs.</title>
        <authorList>
            <person name="Bordel S."/>
            <person name="Rodriguez E."/>
            <person name="Gancedo J."/>
            <person name="Munoz R."/>
        </authorList>
    </citation>
    <scope>NUCLEOTIDE SEQUENCE [LARGE SCALE GENOMIC DNA]</scope>
    <source>
        <strain evidence="2 3">CSC1</strain>
    </source>
</reference>
<accession>A0A3M9XTZ4</accession>
<dbReference type="PANTHER" id="PTHR23131">
    <property type="entry name" value="ENDORIBONUCLEASE LACTB2"/>
    <property type="match status" value="1"/>
</dbReference>
<dbReference type="RefSeq" id="WP_123177606.1">
    <property type="nucleotide sequence ID" value="NZ_QWDD01000001.1"/>
</dbReference>
<dbReference type="InterPro" id="IPR041516">
    <property type="entry name" value="LACTB2_WH"/>
</dbReference>
<dbReference type="GO" id="GO:0016787">
    <property type="term" value="F:hydrolase activity"/>
    <property type="evidence" value="ECO:0007669"/>
    <property type="project" value="UniProtKB-KW"/>
</dbReference>
<dbReference type="InterPro" id="IPR001279">
    <property type="entry name" value="Metallo-B-lactamas"/>
</dbReference>
<dbReference type="Gene3D" id="3.60.15.10">
    <property type="entry name" value="Ribonuclease Z/Hydroxyacylglutathione hydrolase-like"/>
    <property type="match status" value="1"/>
</dbReference>
<proteinExistence type="predicted"/>
<dbReference type="AlphaFoldDB" id="A0A3M9XTZ4"/>
<dbReference type="Proteomes" id="UP000268623">
    <property type="component" value="Unassembled WGS sequence"/>
</dbReference>
<sequence length="309" mass="33158">MRCGPLGRDEGAVIQAGTHKAVSARVSPLTRRAVAPNPGPFTYTGTCSYIVGNGDVAIIDPGPDDPRHVEALLASIGGERLRYVLVTHTHRDHSPAARALKEATGAIIAGCAPYMPRESRRLGAPNLDAAHDPTYAPDIVLRHGDTLEIGDASLVALATPGHTANHLCFALAKEQALFTGDHVMAWATTVIAPPDGSMGAYMASVEQLRGRGDRIYWPGHGEPVHDPQRFLRALLHHRRAREAAILQRLESGDETIAEIVAHIYEGVDKRLHPAAAMTALAHLEDLISRSLVDCGGQPVLQARFSPRRG</sequence>
<dbReference type="SMART" id="SM00849">
    <property type="entry name" value="Lactamase_B"/>
    <property type="match status" value="1"/>
</dbReference>
<gene>
    <name evidence="2" type="ORF">D1O30_12215</name>
</gene>
<keyword evidence="2" id="KW-0378">Hydrolase</keyword>
<dbReference type="PANTHER" id="PTHR23131:SF0">
    <property type="entry name" value="ENDORIBONUCLEASE LACTB2"/>
    <property type="match status" value="1"/>
</dbReference>
<dbReference type="InterPro" id="IPR036866">
    <property type="entry name" value="RibonucZ/Hydroxyglut_hydro"/>
</dbReference>
<keyword evidence="3" id="KW-1185">Reference proteome</keyword>
<dbReference type="CDD" id="cd16278">
    <property type="entry name" value="metallo-hydrolase-like_MBL-fold"/>
    <property type="match status" value="1"/>
</dbReference>